<protein>
    <submittedName>
        <fullName evidence="1">Uncharacterized protein</fullName>
    </submittedName>
</protein>
<evidence type="ECO:0000313" key="1">
    <source>
        <dbReference type="EMBL" id="CAF0933402.1"/>
    </source>
</evidence>
<gene>
    <name evidence="1" type="ORF">OXX778_LOCUS13032</name>
</gene>
<sequence>MEKNFQVFFDYFIRSQCPELFTFVGDIPDFIFFNSIEKLVDKIQFDNDNVLGFGYEMVEKDLKYLNVCSNKTVSTQYPENSRTFRNNIFSSLEAEEKLFKEYVRENLLVHLFDLKKPKIFYQFYGNYKLEMILLKPTNMTITSIQTIKTIESERVRGNEFYVVLKNQSEQAKRFLLYKKEDYLDFIPVIKSSNINRKSKTVSVGTQTSHFYQTELDYHFSTNKTYLSDIIVFDDFYRRNITLLSENSHNLIFLDSKIFLNKRFVIENFEFLMSIRHGYVNFSNLNEHVLDKRYSYILYNPNLKFFKKLIKSYVLSIDLDNSFVAGPHLYKKKQGQTPLNIDFYFIEEINIFVLSDEPSLYVDIYGDPINVYFANGSEIMEFVILKKGENARECFIILSISSREVNMFELSDYYFIDMYKIFYSFKENKIFLTAKMLERMIFLNYDYSLNIEFNDLKPQKKNFLKKILLNDSVLVEKERESLIRYIEMVSRGFFNSSEMDEIEKIIDFFKSYLKDYFDKTSVRIL</sequence>
<keyword evidence="2" id="KW-1185">Reference proteome</keyword>
<comment type="caution">
    <text evidence="1">The sequence shown here is derived from an EMBL/GenBank/DDBJ whole genome shotgun (WGS) entry which is preliminary data.</text>
</comment>
<dbReference type="EMBL" id="CAJNOC010002443">
    <property type="protein sequence ID" value="CAF0933402.1"/>
    <property type="molecule type" value="Genomic_DNA"/>
</dbReference>
<organism evidence="1 2">
    <name type="scientific">Brachionus calyciflorus</name>
    <dbReference type="NCBI Taxonomy" id="104777"/>
    <lineage>
        <taxon>Eukaryota</taxon>
        <taxon>Metazoa</taxon>
        <taxon>Spiralia</taxon>
        <taxon>Gnathifera</taxon>
        <taxon>Rotifera</taxon>
        <taxon>Eurotatoria</taxon>
        <taxon>Monogononta</taxon>
        <taxon>Pseudotrocha</taxon>
        <taxon>Ploima</taxon>
        <taxon>Brachionidae</taxon>
        <taxon>Brachionus</taxon>
    </lineage>
</organism>
<reference evidence="1" key="1">
    <citation type="submission" date="2021-02" db="EMBL/GenBank/DDBJ databases">
        <authorList>
            <person name="Nowell W R."/>
        </authorList>
    </citation>
    <scope>NUCLEOTIDE SEQUENCE</scope>
    <source>
        <strain evidence="1">Ploen Becks lab</strain>
    </source>
</reference>
<accession>A0A814BXT1</accession>
<evidence type="ECO:0000313" key="2">
    <source>
        <dbReference type="Proteomes" id="UP000663879"/>
    </source>
</evidence>
<proteinExistence type="predicted"/>
<dbReference type="AlphaFoldDB" id="A0A814BXT1"/>
<dbReference type="Proteomes" id="UP000663879">
    <property type="component" value="Unassembled WGS sequence"/>
</dbReference>
<name>A0A814BXT1_9BILA</name>